<reference evidence="2 3" key="1">
    <citation type="submission" date="2014-03" db="EMBL/GenBank/DDBJ databases">
        <title>Draft Genome Sequences of Four Burkholderia Strains.</title>
        <authorList>
            <person name="Liu X.Y."/>
            <person name="Li C.X."/>
            <person name="Xu J.H."/>
        </authorList>
    </citation>
    <scope>NUCLEOTIDE SEQUENCE [LARGE SCALE GENOMIC DNA]</scope>
    <source>
        <strain evidence="2 3">R27</strain>
    </source>
</reference>
<dbReference type="PANTHER" id="PTHR12526">
    <property type="entry name" value="GLYCOSYLTRANSFERASE"/>
    <property type="match status" value="1"/>
</dbReference>
<dbReference type="CDD" id="cd04950">
    <property type="entry name" value="GT4_TuaH-like"/>
    <property type="match status" value="1"/>
</dbReference>
<dbReference type="Pfam" id="PF13692">
    <property type="entry name" value="Glyco_trans_1_4"/>
    <property type="match status" value="1"/>
</dbReference>
<dbReference type="PANTHER" id="PTHR12526:SF630">
    <property type="entry name" value="GLYCOSYLTRANSFERASE"/>
    <property type="match status" value="1"/>
</dbReference>
<dbReference type="EMBL" id="JFHE01000045">
    <property type="protein sequence ID" value="KDR27216.1"/>
    <property type="molecule type" value="Genomic_DNA"/>
</dbReference>
<dbReference type="AlphaFoldDB" id="A0A069NQC7"/>
<accession>A0A069NQC7</accession>
<protein>
    <submittedName>
        <fullName evidence="2">Glycosyl transferase</fullName>
    </submittedName>
</protein>
<gene>
    <name evidence="2" type="ORF">BG57_23570</name>
</gene>
<name>A0A069NQC7_9BURK</name>
<proteinExistence type="predicted"/>
<dbReference type="SUPFAM" id="SSF53756">
    <property type="entry name" value="UDP-Glycosyltransferase/glycogen phosphorylase"/>
    <property type="match status" value="1"/>
</dbReference>
<dbReference type="Gene3D" id="3.40.50.2000">
    <property type="entry name" value="Glycogen Phosphorylase B"/>
    <property type="match status" value="1"/>
</dbReference>
<evidence type="ECO:0000313" key="2">
    <source>
        <dbReference type="EMBL" id="KDR27216.1"/>
    </source>
</evidence>
<comment type="caution">
    <text evidence="2">The sequence shown here is derived from an EMBL/GenBank/DDBJ whole genome shotgun (WGS) entry which is preliminary data.</text>
</comment>
<dbReference type="GO" id="GO:0016740">
    <property type="term" value="F:transferase activity"/>
    <property type="evidence" value="ECO:0007669"/>
    <property type="project" value="UniProtKB-KW"/>
</dbReference>
<dbReference type="Proteomes" id="UP000027439">
    <property type="component" value="Unassembled WGS sequence"/>
</dbReference>
<keyword evidence="2" id="KW-0808">Transferase</keyword>
<dbReference type="eggNOG" id="COG0438">
    <property type="taxonomic scope" value="Bacteria"/>
</dbReference>
<evidence type="ECO:0000313" key="3">
    <source>
        <dbReference type="Proteomes" id="UP000027439"/>
    </source>
</evidence>
<feature type="region of interest" description="Disordered" evidence="1">
    <location>
        <begin position="1"/>
        <end position="31"/>
    </location>
</feature>
<evidence type="ECO:0000256" key="1">
    <source>
        <dbReference type="SAM" id="MobiDB-lite"/>
    </source>
</evidence>
<dbReference type="STRING" id="1071679.BG57_23570"/>
<sequence>MRESKAQHQSTAASAAGSADRPSTHVRSRISTAGSGLPRTVLCLSHLRWNFVYQRPQHLLSRIAKQAEVLFFEEPRRTDEADAWLDVRVTQQGIRVMTPWLPSGLTQEEDERAQRVLLDAYLAGTDKGDLGLWYYSPMSLAFTDHLDAGLIVYDCMDELSAFKDAPPQLAQREAQLMRKAHVVFTGGQTLFESKRRFHHNVHAFPSSVDVAHFEKACGPLPEPSDQTAVPRPRLGFYGVLDERFDVALIRALAAARPDWQFVMLGPIAKIRPADLPQALNIHYLGQKSYDDLPRYLAGWDVALMPFAINEATRHISPTKTPEYLAAGRPVVSTPIADVVSRYGDSGVVRIARDAITFERAIASALTEASDRAAFIGRAKAVLAGMSWDNTFAGMLAEVERCAS</sequence>
<dbReference type="RefSeq" id="WP_229753893.1">
    <property type="nucleotide sequence ID" value="NZ_BMEG01000003.1"/>
</dbReference>
<organism evidence="2 3">
    <name type="scientific">Caballeronia grimmiae</name>
    <dbReference type="NCBI Taxonomy" id="1071679"/>
    <lineage>
        <taxon>Bacteria</taxon>
        <taxon>Pseudomonadati</taxon>
        <taxon>Pseudomonadota</taxon>
        <taxon>Betaproteobacteria</taxon>
        <taxon>Burkholderiales</taxon>
        <taxon>Burkholderiaceae</taxon>
        <taxon>Caballeronia</taxon>
    </lineage>
</organism>